<feature type="region of interest" description="Disordered" evidence="3">
    <location>
        <begin position="1"/>
        <end position="21"/>
    </location>
</feature>
<accession>A0A6P4ZUP2</accession>
<dbReference type="GO" id="GO:0019878">
    <property type="term" value="P:lysine biosynthetic process via aminoadipic acid"/>
    <property type="evidence" value="ECO:0007669"/>
    <property type="project" value="TreeGrafter"/>
</dbReference>
<dbReference type="InterPro" id="IPR007698">
    <property type="entry name" value="AlaDH/PNT_NAD(H)-bd"/>
</dbReference>
<feature type="domain" description="Alanine dehydrogenase/pyridine nucleotide transhydrogenase N-terminal" evidence="5">
    <location>
        <begin position="35"/>
        <end position="164"/>
    </location>
</feature>
<dbReference type="GO" id="GO:0005737">
    <property type="term" value="C:cytoplasm"/>
    <property type="evidence" value="ECO:0007669"/>
    <property type="project" value="TreeGrafter"/>
</dbReference>
<evidence type="ECO:0000256" key="1">
    <source>
        <dbReference type="ARBA" id="ARBA00005624"/>
    </source>
</evidence>
<evidence type="ECO:0000256" key="3">
    <source>
        <dbReference type="SAM" id="MobiDB-lite"/>
    </source>
</evidence>
<dbReference type="Proteomes" id="UP000515135">
    <property type="component" value="Unplaced"/>
</dbReference>
<keyword evidence="6" id="KW-1185">Reference proteome</keyword>
<dbReference type="CDD" id="cd12189">
    <property type="entry name" value="LKR_SDH_like"/>
    <property type="match status" value="1"/>
</dbReference>
<dbReference type="OrthoDB" id="10059875at2759"/>
<dbReference type="InterPro" id="IPR051168">
    <property type="entry name" value="AASS"/>
</dbReference>
<dbReference type="FunFam" id="3.40.50.720:FF:000087">
    <property type="entry name" value="alpha-aminoadipic semialdehyde synthase, mitochondrial"/>
    <property type="match status" value="1"/>
</dbReference>
<dbReference type="SUPFAM" id="SSF52283">
    <property type="entry name" value="Formate/glycerate dehydrogenase catalytic domain-like"/>
    <property type="match status" value="1"/>
</dbReference>
<dbReference type="Pfam" id="PF05222">
    <property type="entry name" value="AlaDh_PNT_N"/>
    <property type="match status" value="1"/>
</dbReference>
<dbReference type="KEGG" id="bbel:109477755"/>
<dbReference type="Gene3D" id="3.40.50.720">
    <property type="entry name" value="NAD(P)-binding Rossmann-like Domain"/>
    <property type="match status" value="1"/>
</dbReference>
<protein>
    <submittedName>
        <fullName evidence="7">Alpha-aminoadipic semialdehyde synthase, mitochondrial-like isoform X1</fullName>
    </submittedName>
</protein>
<reference evidence="7" key="1">
    <citation type="submission" date="2025-08" db="UniProtKB">
        <authorList>
            <consortium name="RefSeq"/>
        </authorList>
    </citation>
    <scope>IDENTIFICATION</scope>
    <source>
        <tissue evidence="7">Gonad</tissue>
    </source>
</reference>
<dbReference type="RefSeq" id="XP_019634662.1">
    <property type="nucleotide sequence ID" value="XM_019779103.1"/>
</dbReference>
<dbReference type="AlphaFoldDB" id="A0A6P4ZUP2"/>
<evidence type="ECO:0000259" key="4">
    <source>
        <dbReference type="SMART" id="SM01002"/>
    </source>
</evidence>
<feature type="domain" description="Alanine dehydrogenase/pyridine nucleotide transhydrogenase NAD(H)-binding" evidence="4">
    <location>
        <begin position="207"/>
        <end position="410"/>
    </location>
</feature>
<evidence type="ECO:0000259" key="5">
    <source>
        <dbReference type="SMART" id="SM01003"/>
    </source>
</evidence>
<comment type="similarity">
    <text evidence="1">In the N-terminal section; belongs to the AlaDH/PNT family.</text>
</comment>
<dbReference type="PANTHER" id="PTHR11133">
    <property type="entry name" value="SACCHAROPINE DEHYDROGENASE"/>
    <property type="match status" value="1"/>
</dbReference>
<proteinExistence type="inferred from homology"/>
<evidence type="ECO:0000313" key="6">
    <source>
        <dbReference type="Proteomes" id="UP000515135"/>
    </source>
</evidence>
<dbReference type="GO" id="GO:0004753">
    <property type="term" value="F:saccharopine dehydrogenase activity"/>
    <property type="evidence" value="ECO:0007669"/>
    <property type="project" value="TreeGrafter"/>
</dbReference>
<gene>
    <name evidence="7" type="primary">LOC109477755</name>
</gene>
<dbReference type="PANTHER" id="PTHR11133:SF22">
    <property type="entry name" value="ALPHA-AMINOADIPIC SEMIALDEHYDE SYNTHASE, MITOCHONDRIAL"/>
    <property type="match status" value="1"/>
</dbReference>
<name>A0A6P4ZUP2_BRABE</name>
<dbReference type="GeneID" id="109477755"/>
<dbReference type="Pfam" id="PF01262">
    <property type="entry name" value="AlaDh_PNT_C"/>
    <property type="match status" value="1"/>
</dbReference>
<dbReference type="InterPro" id="IPR007886">
    <property type="entry name" value="AlaDH/PNT_N"/>
</dbReference>
<organism evidence="6 7">
    <name type="scientific">Branchiostoma belcheri</name>
    <name type="common">Amphioxus</name>
    <dbReference type="NCBI Taxonomy" id="7741"/>
    <lineage>
        <taxon>Eukaryota</taxon>
        <taxon>Metazoa</taxon>
        <taxon>Chordata</taxon>
        <taxon>Cephalochordata</taxon>
        <taxon>Leptocardii</taxon>
        <taxon>Amphioxiformes</taxon>
        <taxon>Branchiostomatidae</taxon>
        <taxon>Branchiostoma</taxon>
    </lineage>
</organism>
<evidence type="ECO:0000313" key="7">
    <source>
        <dbReference type="RefSeq" id="XP_019634662.1"/>
    </source>
</evidence>
<dbReference type="SMART" id="SM01002">
    <property type="entry name" value="AlaDh_PNT_C"/>
    <property type="match status" value="1"/>
</dbReference>
<evidence type="ECO:0000256" key="2">
    <source>
        <dbReference type="ARBA" id="ARBA00023002"/>
    </source>
</evidence>
<keyword evidence="2" id="KW-0560">Oxidoreductase</keyword>
<dbReference type="SMART" id="SM01003">
    <property type="entry name" value="AlaDh_PNT_N"/>
    <property type="match status" value="1"/>
</dbReference>
<feature type="compositionally biased region" description="Polar residues" evidence="3">
    <location>
        <begin position="1"/>
        <end position="18"/>
    </location>
</feature>
<sequence length="486" mass="53704">MSRTSAATVPPISTSDQLGNDRRMQFVANNRPVLGIRREDYNRWEARAPLSPAHVQKLVDRGVKVLVQPASKRAYSGKEYQAAGAHIREDLSEASVILGVKTVPPEELLPNKTYAFFSHTIKAQEANMPMLDAILEKNIRIFDYEMMLDEAGVSPVAGAMGRLAGISGMINILHAMGTRLLALGNYTPFLRIGPTHSYRNIEMCRQAVRDCGYDLALGRMPESMGPLTFLFTGSGYVSKGAQEMLKELPVQFVDPTELRDVCASGDTTRVYAAVLRRHHHLRQRDSGQYDEKEYTAHPDRYVSTFAQQFAPYVSCLVNGMYWPPTAPRLLTNADLQGLLGNNATDNGGPGEVLGCPRLPHRLIAVSDISADEGGSLEFMTRCTSMDSQFEVSDGTKSVPGIMGDGVVVCSVDNLPAQLPREATDIFGDQLLPYVWEMLHSMAEVPFESQAHLFCRTLQDATIASNGKLRPKYEYISELRASKNKLQ</sequence>